<evidence type="ECO:0000313" key="2">
    <source>
        <dbReference type="Proteomes" id="UP001482620"/>
    </source>
</evidence>
<sequence>LGMFHVLKDFCNRTVCPKGIRWYLVLRCYQQQILYDLVVQHTTQMLGWIKIWRIWRQSQHLKLAVVHLQAFPNRFCFVAVQIIQLRDHKKYGFHDREYLVFMLRCVCMLPTQPSM</sequence>
<evidence type="ECO:0000313" key="1">
    <source>
        <dbReference type="EMBL" id="MEQ2249697.1"/>
    </source>
</evidence>
<feature type="non-terminal residue" evidence="1">
    <location>
        <position position="1"/>
    </location>
</feature>
<keyword evidence="2" id="KW-1185">Reference proteome</keyword>
<name>A0ABV0V0T1_9TELE</name>
<proteinExistence type="predicted"/>
<reference evidence="1 2" key="1">
    <citation type="submission" date="2021-06" db="EMBL/GenBank/DDBJ databases">
        <authorList>
            <person name="Palmer J.M."/>
        </authorList>
    </citation>
    <scope>NUCLEOTIDE SEQUENCE [LARGE SCALE GENOMIC DNA]</scope>
    <source>
        <strain evidence="2">if_2019</strain>
        <tissue evidence="1">Muscle</tissue>
    </source>
</reference>
<accession>A0ABV0V0T1</accession>
<comment type="caution">
    <text evidence="1">The sequence shown here is derived from an EMBL/GenBank/DDBJ whole genome shotgun (WGS) entry which is preliminary data.</text>
</comment>
<dbReference type="Proteomes" id="UP001482620">
    <property type="component" value="Unassembled WGS sequence"/>
</dbReference>
<gene>
    <name evidence="1" type="ORF">ILYODFUR_031933</name>
</gene>
<dbReference type="EMBL" id="JAHRIQ010086155">
    <property type="protein sequence ID" value="MEQ2249697.1"/>
    <property type="molecule type" value="Genomic_DNA"/>
</dbReference>
<protein>
    <submittedName>
        <fullName evidence="1">Uncharacterized protein</fullName>
    </submittedName>
</protein>
<organism evidence="1 2">
    <name type="scientific">Ilyodon furcidens</name>
    <name type="common">goldbreast splitfin</name>
    <dbReference type="NCBI Taxonomy" id="33524"/>
    <lineage>
        <taxon>Eukaryota</taxon>
        <taxon>Metazoa</taxon>
        <taxon>Chordata</taxon>
        <taxon>Craniata</taxon>
        <taxon>Vertebrata</taxon>
        <taxon>Euteleostomi</taxon>
        <taxon>Actinopterygii</taxon>
        <taxon>Neopterygii</taxon>
        <taxon>Teleostei</taxon>
        <taxon>Neoteleostei</taxon>
        <taxon>Acanthomorphata</taxon>
        <taxon>Ovalentaria</taxon>
        <taxon>Atherinomorphae</taxon>
        <taxon>Cyprinodontiformes</taxon>
        <taxon>Goodeidae</taxon>
        <taxon>Ilyodon</taxon>
    </lineage>
</organism>